<dbReference type="InterPro" id="IPR043519">
    <property type="entry name" value="NT_sf"/>
</dbReference>
<evidence type="ECO:0000313" key="4">
    <source>
        <dbReference type="Proteomes" id="UP000053958"/>
    </source>
</evidence>
<feature type="region of interest" description="Disordered" evidence="1">
    <location>
        <begin position="83"/>
        <end position="134"/>
    </location>
</feature>
<dbReference type="GO" id="GO:0031123">
    <property type="term" value="P:RNA 3'-end processing"/>
    <property type="evidence" value="ECO:0007669"/>
    <property type="project" value="TreeGrafter"/>
</dbReference>
<dbReference type="Gene3D" id="3.30.460.10">
    <property type="entry name" value="Beta Polymerase, domain 2"/>
    <property type="match status" value="1"/>
</dbReference>
<dbReference type="PANTHER" id="PTHR23092">
    <property type="entry name" value="POLY(A) RNA POLYMERASE"/>
    <property type="match status" value="1"/>
</dbReference>
<evidence type="ECO:0000259" key="2">
    <source>
        <dbReference type="Pfam" id="PF22600"/>
    </source>
</evidence>
<dbReference type="RefSeq" id="XP_013323601.1">
    <property type="nucleotide sequence ID" value="XM_013468147.1"/>
</dbReference>
<dbReference type="SUPFAM" id="SSF81301">
    <property type="entry name" value="Nucleotidyltransferase"/>
    <property type="match status" value="1"/>
</dbReference>
<dbReference type="EMBL" id="LASV01000722">
    <property type="protein sequence ID" value="KKA16989.1"/>
    <property type="molecule type" value="Genomic_DNA"/>
</dbReference>
<organism evidence="3 4">
    <name type="scientific">Rasamsonia emersonii (strain ATCC 16479 / CBS 393.64 / IMI 116815)</name>
    <dbReference type="NCBI Taxonomy" id="1408163"/>
    <lineage>
        <taxon>Eukaryota</taxon>
        <taxon>Fungi</taxon>
        <taxon>Dikarya</taxon>
        <taxon>Ascomycota</taxon>
        <taxon>Pezizomycotina</taxon>
        <taxon>Eurotiomycetes</taxon>
        <taxon>Eurotiomycetidae</taxon>
        <taxon>Eurotiales</taxon>
        <taxon>Trichocomaceae</taxon>
        <taxon>Rasamsonia</taxon>
    </lineage>
</organism>
<dbReference type="PANTHER" id="PTHR23092:SF50">
    <property type="entry name" value="MTF2-LIKE C-TERMINAL DOMAIN-CONTAINING PROTEIN"/>
    <property type="match status" value="1"/>
</dbReference>
<dbReference type="Pfam" id="PF22600">
    <property type="entry name" value="MTPAP-like_central"/>
    <property type="match status" value="1"/>
</dbReference>
<dbReference type="Proteomes" id="UP000053958">
    <property type="component" value="Unassembled WGS sequence"/>
</dbReference>
<name>A0A0F4YFQ3_RASE3</name>
<dbReference type="GO" id="GO:0031499">
    <property type="term" value="C:TRAMP complex"/>
    <property type="evidence" value="ECO:0007669"/>
    <property type="project" value="TreeGrafter"/>
</dbReference>
<dbReference type="STRING" id="1408163.A0A0F4YFQ3"/>
<proteinExistence type="predicted"/>
<dbReference type="GeneID" id="25321333"/>
<dbReference type="GO" id="GO:1990817">
    <property type="term" value="F:poly(A) RNA polymerase activity"/>
    <property type="evidence" value="ECO:0007669"/>
    <property type="project" value="InterPro"/>
</dbReference>
<dbReference type="GO" id="GO:0005730">
    <property type="term" value="C:nucleolus"/>
    <property type="evidence" value="ECO:0007669"/>
    <property type="project" value="TreeGrafter"/>
</dbReference>
<feature type="domain" description="Poly(A) RNA polymerase mitochondrial-like central palm" evidence="2">
    <location>
        <begin position="171"/>
        <end position="298"/>
    </location>
</feature>
<dbReference type="InterPro" id="IPR045862">
    <property type="entry name" value="Trf4-like"/>
</dbReference>
<dbReference type="AlphaFoldDB" id="A0A0F4YFQ3"/>
<accession>A0A0F4YFQ3</accession>
<dbReference type="Gene3D" id="1.10.1410.10">
    <property type="match status" value="1"/>
</dbReference>
<dbReference type="SUPFAM" id="SSF81631">
    <property type="entry name" value="PAP/OAS1 substrate-binding domain"/>
    <property type="match status" value="1"/>
</dbReference>
<dbReference type="InterPro" id="IPR054708">
    <property type="entry name" value="MTPAP-like_central"/>
</dbReference>
<gene>
    <name evidence="3" type="ORF">T310_9395</name>
</gene>
<sequence length="522" mass="58436">MPRWGRRPALCLSPVGSLSTLLVRFYQFSGFKIKNPYPVFRNSLRKTLEAQRAVNRSRLIRKVYYDKPSPNIFRPAIPKENLAGQQQVAAESENDSPSNQTAVTARVHSTRPQSPRRGRRVLRRPNPRESISTPLQSLSWNVDESAQRPAQYPWLELLHSNTDDSDGLSRLDAEIRSLEEFLSPSNQEQVAIEQIVQDLSTLVAGVVPHAPQVVGSRHTGMALAHSNLDIIIAVDDPDLPTDGDRRPSPMRPQAVKAYWNTLRAAEAALRQSSVFDHIHLSQDRIPAITMVHHATGIPLRVYCAEEPPAALEYIKNYQMEHPALRPLYMTLRMILDVRGNFGASRSSIGPYGLLMLITAVLKLHPRPPNSLGEQLLDILHTYGTAVNLETTGVAVDPPGFFDFATVRRQEDVARETGEEPPYLRGQRALLRFKVRARDKANHPAARHLCIQDPTNYLNDAGWPCVRTAELQGAMADAYQRLRAAVDAWDGNDDRAPESILGQALQANFDDLKQLRSRIGKLS</sequence>
<dbReference type="OrthoDB" id="273917at2759"/>
<feature type="compositionally biased region" description="Basic residues" evidence="1">
    <location>
        <begin position="114"/>
        <end position="125"/>
    </location>
</feature>
<reference evidence="3 4" key="1">
    <citation type="submission" date="2015-04" db="EMBL/GenBank/DDBJ databases">
        <authorList>
            <person name="Heijne W.H."/>
            <person name="Fedorova N.D."/>
            <person name="Nierman W.C."/>
            <person name="Vollebregt A.W."/>
            <person name="Zhao Z."/>
            <person name="Wu L."/>
            <person name="Kumar M."/>
            <person name="Stam H."/>
            <person name="van den Berg M.A."/>
            <person name="Pel H.J."/>
        </authorList>
    </citation>
    <scope>NUCLEOTIDE SEQUENCE [LARGE SCALE GENOMIC DNA]</scope>
    <source>
        <strain evidence="3 4">CBS 393.64</strain>
    </source>
</reference>
<dbReference type="GO" id="GO:0010605">
    <property type="term" value="P:negative regulation of macromolecule metabolic process"/>
    <property type="evidence" value="ECO:0007669"/>
    <property type="project" value="UniProtKB-ARBA"/>
</dbReference>
<dbReference type="GO" id="GO:0003729">
    <property type="term" value="F:mRNA binding"/>
    <property type="evidence" value="ECO:0007669"/>
    <property type="project" value="TreeGrafter"/>
</dbReference>
<dbReference type="GO" id="GO:0043634">
    <property type="term" value="P:polyadenylation-dependent ncRNA catabolic process"/>
    <property type="evidence" value="ECO:0007669"/>
    <property type="project" value="TreeGrafter"/>
</dbReference>
<comment type="caution">
    <text evidence="3">The sequence shown here is derived from an EMBL/GenBank/DDBJ whole genome shotgun (WGS) entry which is preliminary data.</text>
</comment>
<feature type="compositionally biased region" description="Polar residues" evidence="1">
    <location>
        <begin position="83"/>
        <end position="103"/>
    </location>
</feature>
<evidence type="ECO:0000256" key="1">
    <source>
        <dbReference type="SAM" id="MobiDB-lite"/>
    </source>
</evidence>
<evidence type="ECO:0000313" key="3">
    <source>
        <dbReference type="EMBL" id="KKA16989.1"/>
    </source>
</evidence>
<keyword evidence="4" id="KW-1185">Reference proteome</keyword>
<protein>
    <recommendedName>
        <fullName evidence="2">Poly(A) RNA polymerase mitochondrial-like central palm domain-containing protein</fullName>
    </recommendedName>
</protein>